<keyword evidence="2" id="KW-0808">Transferase</keyword>
<keyword evidence="2" id="KW-0489">Methyltransferase</keyword>
<comment type="caution">
    <text evidence="2">The sequence shown here is derived from an EMBL/GenBank/DDBJ whole genome shotgun (WGS) entry which is preliminary data.</text>
</comment>
<protein>
    <submittedName>
        <fullName evidence="2">Methyltransferase type 11</fullName>
    </submittedName>
</protein>
<gene>
    <name evidence="2" type="ORF">ACD_80C00151G0017</name>
</gene>
<proteinExistence type="predicted"/>
<dbReference type="CDD" id="cd02440">
    <property type="entry name" value="AdoMet_MTases"/>
    <property type="match status" value="1"/>
</dbReference>
<dbReference type="AlphaFoldDB" id="K1XI55"/>
<sequence length="254" mass="30526">MHVDTLIAQQKNNMNRDWANASIDDMGNELQRYLWTLSLETGYSLIGHPLTWKTVLIICAWTWYDADFWHKKWAKVTATDLSETACKKIKERNPNIEVQVENAEQLSYADNSFDYVIVRAWLHHLPRPILGIYEMLRVAKVWILFMEAQDSWIMRLLRMSWLVCQIEPSWNYVYSFTRREMQKLCNSMFLPRPKIKTFFYQYIPFLNNKIYAKLNGKWPLVIYKSILYVLNIFLWYRGNNFVCYIPKHEKNNLS</sequence>
<evidence type="ECO:0000313" key="2">
    <source>
        <dbReference type="EMBL" id="EKD24802.1"/>
    </source>
</evidence>
<dbReference type="SUPFAM" id="SSF53335">
    <property type="entry name" value="S-adenosyl-L-methionine-dependent methyltransferases"/>
    <property type="match status" value="1"/>
</dbReference>
<dbReference type="Pfam" id="PF08241">
    <property type="entry name" value="Methyltransf_11"/>
    <property type="match status" value="1"/>
</dbReference>
<accession>K1XI55</accession>
<organism evidence="2">
    <name type="scientific">uncultured bacterium</name>
    <name type="common">gcode 4</name>
    <dbReference type="NCBI Taxonomy" id="1234023"/>
    <lineage>
        <taxon>Bacteria</taxon>
        <taxon>environmental samples</taxon>
    </lineage>
</organism>
<evidence type="ECO:0000259" key="1">
    <source>
        <dbReference type="Pfam" id="PF08241"/>
    </source>
</evidence>
<dbReference type="GO" id="GO:0032259">
    <property type="term" value="P:methylation"/>
    <property type="evidence" value="ECO:0007669"/>
    <property type="project" value="UniProtKB-KW"/>
</dbReference>
<dbReference type="InterPro" id="IPR013216">
    <property type="entry name" value="Methyltransf_11"/>
</dbReference>
<dbReference type="EMBL" id="AMFJ01036158">
    <property type="protein sequence ID" value="EKD24802.1"/>
    <property type="molecule type" value="Genomic_DNA"/>
</dbReference>
<reference evidence="2" key="1">
    <citation type="journal article" date="2012" name="Science">
        <title>Fermentation, hydrogen, and sulfur metabolism in multiple uncultivated bacterial phyla.</title>
        <authorList>
            <person name="Wrighton K.C."/>
            <person name="Thomas B.C."/>
            <person name="Sharon I."/>
            <person name="Miller C.S."/>
            <person name="Castelle C.J."/>
            <person name="VerBerkmoes N.C."/>
            <person name="Wilkins M.J."/>
            <person name="Hettich R.L."/>
            <person name="Lipton M.S."/>
            <person name="Williams K.H."/>
            <person name="Long P.E."/>
            <person name="Banfield J.F."/>
        </authorList>
    </citation>
    <scope>NUCLEOTIDE SEQUENCE [LARGE SCALE GENOMIC DNA]</scope>
</reference>
<dbReference type="Gene3D" id="3.40.50.150">
    <property type="entry name" value="Vaccinia Virus protein VP39"/>
    <property type="match status" value="1"/>
</dbReference>
<dbReference type="GO" id="GO:0008757">
    <property type="term" value="F:S-adenosylmethionine-dependent methyltransferase activity"/>
    <property type="evidence" value="ECO:0007669"/>
    <property type="project" value="InterPro"/>
</dbReference>
<feature type="domain" description="Methyltransferase type 11" evidence="1">
    <location>
        <begin position="70"/>
        <end position="140"/>
    </location>
</feature>
<dbReference type="InterPro" id="IPR029063">
    <property type="entry name" value="SAM-dependent_MTases_sf"/>
</dbReference>
<name>K1XI55_9BACT</name>